<dbReference type="InterPro" id="IPR015365">
    <property type="entry name" value="Elong-fact-P_C"/>
</dbReference>
<evidence type="ECO:0000256" key="2">
    <source>
        <dbReference type="ARBA" id="ARBA00004815"/>
    </source>
</evidence>
<comment type="subcellular location">
    <subcellularLocation>
        <location evidence="1 7">Cytoplasm</location>
    </subcellularLocation>
</comment>
<dbReference type="FunFam" id="2.30.30.30:FF:000003">
    <property type="entry name" value="Elongation factor P"/>
    <property type="match status" value="1"/>
</dbReference>
<dbReference type="InterPro" id="IPR014722">
    <property type="entry name" value="Rib_uL2_dom2"/>
</dbReference>
<gene>
    <name evidence="7 12" type="primary">efp</name>
    <name evidence="12" type="ORF">ENP34_04725</name>
</gene>
<dbReference type="InterPro" id="IPR020599">
    <property type="entry name" value="Transl_elong_fac_P/YeiP"/>
</dbReference>
<dbReference type="UniPathway" id="UPA00345"/>
<dbReference type="InterPro" id="IPR011768">
    <property type="entry name" value="Transl_elongation_fac_P"/>
</dbReference>
<organism evidence="12">
    <name type="scientific">Thermorudis peleae</name>
    <dbReference type="NCBI Taxonomy" id="1382356"/>
    <lineage>
        <taxon>Bacteria</taxon>
        <taxon>Pseudomonadati</taxon>
        <taxon>Thermomicrobiota</taxon>
        <taxon>Thermomicrobia</taxon>
        <taxon>Thermomicrobia incertae sedis</taxon>
        <taxon>Thermorudis</taxon>
    </lineage>
</organism>
<evidence type="ECO:0000256" key="7">
    <source>
        <dbReference type="HAMAP-Rule" id="MF_00141"/>
    </source>
</evidence>
<keyword evidence="6 7" id="KW-0648">Protein biosynthesis</keyword>
<name>A0A831X168_9BACT</name>
<dbReference type="FunFam" id="2.40.50.140:FF:000004">
    <property type="entry name" value="Elongation factor P"/>
    <property type="match status" value="1"/>
</dbReference>
<dbReference type="SMART" id="SM01185">
    <property type="entry name" value="EFP"/>
    <property type="match status" value="1"/>
</dbReference>
<reference evidence="12" key="1">
    <citation type="journal article" date="2020" name="mSystems">
        <title>Genome- and Community-Level Interaction Insights into Carbon Utilization and Element Cycling Functions of Hydrothermarchaeota in Hydrothermal Sediment.</title>
        <authorList>
            <person name="Zhou Z."/>
            <person name="Liu Y."/>
            <person name="Xu W."/>
            <person name="Pan J."/>
            <person name="Luo Z.H."/>
            <person name="Li M."/>
        </authorList>
    </citation>
    <scope>NUCLEOTIDE SEQUENCE [LARGE SCALE GENOMIC DNA]</scope>
    <source>
        <strain evidence="12">SpSt-210</strain>
    </source>
</reference>
<dbReference type="Gene3D" id="2.40.50.140">
    <property type="entry name" value="Nucleic acid-binding proteins"/>
    <property type="match status" value="2"/>
</dbReference>
<dbReference type="SMART" id="SM00841">
    <property type="entry name" value="Elong-fact-P_C"/>
    <property type="match status" value="1"/>
</dbReference>
<dbReference type="FunFam" id="2.40.50.140:FF:000009">
    <property type="entry name" value="Elongation factor P"/>
    <property type="match status" value="1"/>
</dbReference>
<dbReference type="InterPro" id="IPR012340">
    <property type="entry name" value="NA-bd_OB-fold"/>
</dbReference>
<evidence type="ECO:0000259" key="10">
    <source>
        <dbReference type="SMART" id="SM00841"/>
    </source>
</evidence>
<evidence type="ECO:0000256" key="3">
    <source>
        <dbReference type="ARBA" id="ARBA00009479"/>
    </source>
</evidence>
<dbReference type="InterPro" id="IPR013852">
    <property type="entry name" value="Transl_elong_P/YeiP_CS"/>
</dbReference>
<dbReference type="Pfam" id="PF08207">
    <property type="entry name" value="EFP_N"/>
    <property type="match status" value="1"/>
</dbReference>
<feature type="domain" description="Translation elongation factor P/YeiP central" evidence="11">
    <location>
        <begin position="67"/>
        <end position="121"/>
    </location>
</feature>
<evidence type="ECO:0000313" key="12">
    <source>
        <dbReference type="EMBL" id="HEG90731.1"/>
    </source>
</evidence>
<dbReference type="Gene3D" id="2.30.30.30">
    <property type="match status" value="1"/>
</dbReference>
<dbReference type="PROSITE" id="PS01275">
    <property type="entry name" value="EFP"/>
    <property type="match status" value="1"/>
</dbReference>
<dbReference type="GO" id="GO:0003746">
    <property type="term" value="F:translation elongation factor activity"/>
    <property type="evidence" value="ECO:0007669"/>
    <property type="project" value="UniProtKB-UniRule"/>
</dbReference>
<dbReference type="GO" id="GO:0043043">
    <property type="term" value="P:peptide biosynthetic process"/>
    <property type="evidence" value="ECO:0007669"/>
    <property type="project" value="InterPro"/>
</dbReference>
<evidence type="ECO:0000259" key="11">
    <source>
        <dbReference type="SMART" id="SM01185"/>
    </source>
</evidence>
<dbReference type="CDD" id="cd05794">
    <property type="entry name" value="S1_EF-P_repeat_2"/>
    <property type="match status" value="1"/>
</dbReference>
<evidence type="ECO:0000256" key="9">
    <source>
        <dbReference type="RuleBase" id="RU004389"/>
    </source>
</evidence>
<keyword evidence="5 7" id="KW-0251">Elongation factor</keyword>
<comment type="caution">
    <text evidence="12">The sequence shown here is derived from an EMBL/GenBank/DDBJ whole genome shotgun (WGS) entry which is preliminary data.</text>
</comment>
<evidence type="ECO:0000256" key="5">
    <source>
        <dbReference type="ARBA" id="ARBA00022768"/>
    </source>
</evidence>
<dbReference type="Pfam" id="PF01132">
    <property type="entry name" value="EFP"/>
    <property type="match status" value="1"/>
</dbReference>
<comment type="function">
    <text evidence="7">Involved in peptide bond synthesis. Stimulates efficient translation and peptide-bond synthesis on native or reconstituted 70S ribosomes in vitro. Probably functions indirectly by altering the affinity of the ribosome for aminoacyl-tRNA, thus increasing their reactivity as acceptors for peptidyl transferase.</text>
</comment>
<dbReference type="PIRSF" id="PIRSF005901">
    <property type="entry name" value="EF-P"/>
    <property type="match status" value="1"/>
</dbReference>
<dbReference type="EMBL" id="DSIY01000109">
    <property type="protein sequence ID" value="HEG90731.1"/>
    <property type="molecule type" value="Genomic_DNA"/>
</dbReference>
<dbReference type="NCBIfam" id="TIGR00038">
    <property type="entry name" value="efp"/>
    <property type="match status" value="1"/>
</dbReference>
<keyword evidence="4 7" id="KW-0963">Cytoplasm</keyword>
<dbReference type="InterPro" id="IPR013185">
    <property type="entry name" value="Transl_elong_KOW-like"/>
</dbReference>
<evidence type="ECO:0000256" key="6">
    <source>
        <dbReference type="ARBA" id="ARBA00022917"/>
    </source>
</evidence>
<dbReference type="SUPFAM" id="SSF50104">
    <property type="entry name" value="Translation proteins SH3-like domain"/>
    <property type="match status" value="1"/>
</dbReference>
<evidence type="ECO:0000256" key="1">
    <source>
        <dbReference type="ARBA" id="ARBA00004496"/>
    </source>
</evidence>
<dbReference type="PANTHER" id="PTHR30053">
    <property type="entry name" value="ELONGATION FACTOR P"/>
    <property type="match status" value="1"/>
</dbReference>
<protein>
    <recommendedName>
        <fullName evidence="7 8">Elongation factor P</fullName>
        <shortName evidence="7">EF-P</shortName>
    </recommendedName>
</protein>
<dbReference type="NCBIfam" id="NF001810">
    <property type="entry name" value="PRK00529.1"/>
    <property type="match status" value="1"/>
</dbReference>
<dbReference type="PANTHER" id="PTHR30053:SF12">
    <property type="entry name" value="ELONGATION FACTOR P (EF-P) FAMILY PROTEIN"/>
    <property type="match status" value="1"/>
</dbReference>
<dbReference type="GO" id="GO:0005829">
    <property type="term" value="C:cytosol"/>
    <property type="evidence" value="ECO:0007669"/>
    <property type="project" value="UniProtKB-ARBA"/>
</dbReference>
<dbReference type="InterPro" id="IPR001059">
    <property type="entry name" value="Transl_elong_P/YeiP_cen"/>
</dbReference>
<sequence length="186" mass="20774">MIETGDLRKGLTLQIDGDLVRVLDFQHVKQGRGSAFVRLTLRNLRTGATTTTTVQAGSRFQVAPLERHRVQFLYEEEGQYHFMDLESFEQFALDREALGDAVNYLKENMTLDLLTYEGQAVEVELPVTVDLRVVETDPGVRGDTATGGTKPARLETGLVVNVPLFVSIDDVVKVDTRTGEYIERVS</sequence>
<accession>A0A831X168</accession>
<evidence type="ECO:0000256" key="4">
    <source>
        <dbReference type="ARBA" id="ARBA00022490"/>
    </source>
</evidence>
<dbReference type="InterPro" id="IPR008991">
    <property type="entry name" value="Translation_prot_SH3-like_sf"/>
</dbReference>
<comment type="pathway">
    <text evidence="2 7">Protein biosynthesis; polypeptide chain elongation.</text>
</comment>
<dbReference type="HAMAP" id="MF_00141">
    <property type="entry name" value="EF_P"/>
    <property type="match status" value="1"/>
</dbReference>
<comment type="similarity">
    <text evidence="3 7 9">Belongs to the elongation factor P family.</text>
</comment>
<dbReference type="AlphaFoldDB" id="A0A831X168"/>
<dbReference type="Pfam" id="PF09285">
    <property type="entry name" value="Elong-fact-P_C"/>
    <property type="match status" value="1"/>
</dbReference>
<proteinExistence type="inferred from homology"/>
<dbReference type="CDD" id="cd04470">
    <property type="entry name" value="S1_EF-P_repeat_1"/>
    <property type="match status" value="1"/>
</dbReference>
<evidence type="ECO:0000256" key="8">
    <source>
        <dbReference type="NCBIfam" id="TIGR00038"/>
    </source>
</evidence>
<dbReference type="SUPFAM" id="SSF50249">
    <property type="entry name" value="Nucleic acid-binding proteins"/>
    <property type="match status" value="2"/>
</dbReference>
<feature type="domain" description="Elongation factor P C-terminal" evidence="10">
    <location>
        <begin position="129"/>
        <end position="184"/>
    </location>
</feature>